<dbReference type="Gene3D" id="3.40.50.2000">
    <property type="entry name" value="Glycogen Phosphorylase B"/>
    <property type="match status" value="2"/>
</dbReference>
<dbReference type="PANTHER" id="PTHR30160">
    <property type="entry name" value="TETRAACYLDISACCHARIDE 4'-KINASE-RELATED"/>
    <property type="match status" value="1"/>
</dbReference>
<dbReference type="InterPro" id="IPR051199">
    <property type="entry name" value="LPS_LOS_Heptosyltrfase"/>
</dbReference>
<keyword evidence="4" id="KW-1185">Reference proteome</keyword>
<dbReference type="SUPFAM" id="SSF53756">
    <property type="entry name" value="UDP-Glycosyltransferase/glycogen phosphorylase"/>
    <property type="match status" value="1"/>
</dbReference>
<reference evidence="3 4" key="1">
    <citation type="submission" date="2024-09" db="EMBL/GenBank/DDBJ databases">
        <authorList>
            <person name="Sun Q."/>
            <person name="Mori K."/>
        </authorList>
    </citation>
    <scope>NUCLEOTIDE SEQUENCE [LARGE SCALE GENOMIC DNA]</scope>
    <source>
        <strain evidence="3 4">TISTR 1856</strain>
    </source>
</reference>
<evidence type="ECO:0000256" key="1">
    <source>
        <dbReference type="ARBA" id="ARBA00022676"/>
    </source>
</evidence>
<protein>
    <submittedName>
        <fullName evidence="3">Glycosyltransferase family 9 protein</fullName>
    </submittedName>
</protein>
<dbReference type="CDD" id="cd03789">
    <property type="entry name" value="GT9_LPS_heptosyltransferase"/>
    <property type="match status" value="1"/>
</dbReference>
<comment type="caution">
    <text evidence="3">The sequence shown here is derived from an EMBL/GenBank/DDBJ whole genome shotgun (WGS) entry which is preliminary data.</text>
</comment>
<organism evidence="3 4">
    <name type="scientific">Kineococcus gynurae</name>
    <dbReference type="NCBI Taxonomy" id="452979"/>
    <lineage>
        <taxon>Bacteria</taxon>
        <taxon>Bacillati</taxon>
        <taxon>Actinomycetota</taxon>
        <taxon>Actinomycetes</taxon>
        <taxon>Kineosporiales</taxon>
        <taxon>Kineosporiaceae</taxon>
        <taxon>Kineococcus</taxon>
    </lineage>
</organism>
<dbReference type="EMBL" id="JBHMDM010000001">
    <property type="protein sequence ID" value="MFB9375452.1"/>
    <property type="molecule type" value="Genomic_DNA"/>
</dbReference>
<accession>A0ABV5LN05</accession>
<dbReference type="Pfam" id="PF01075">
    <property type="entry name" value="Glyco_transf_9"/>
    <property type="match status" value="1"/>
</dbReference>
<keyword evidence="1" id="KW-0328">Glycosyltransferase</keyword>
<name>A0ABV5LN05_9ACTN</name>
<proteinExistence type="predicted"/>
<dbReference type="Proteomes" id="UP001589748">
    <property type="component" value="Unassembled WGS sequence"/>
</dbReference>
<evidence type="ECO:0000313" key="4">
    <source>
        <dbReference type="Proteomes" id="UP001589748"/>
    </source>
</evidence>
<evidence type="ECO:0000313" key="3">
    <source>
        <dbReference type="EMBL" id="MFB9375452.1"/>
    </source>
</evidence>
<dbReference type="RefSeq" id="WP_380136298.1">
    <property type="nucleotide sequence ID" value="NZ_JBHLUI010000006.1"/>
</dbReference>
<evidence type="ECO:0000256" key="2">
    <source>
        <dbReference type="ARBA" id="ARBA00022679"/>
    </source>
</evidence>
<dbReference type="PANTHER" id="PTHR30160:SF1">
    <property type="entry name" value="LIPOPOLYSACCHARIDE 1,2-N-ACETYLGLUCOSAMINETRANSFERASE-RELATED"/>
    <property type="match status" value="1"/>
</dbReference>
<dbReference type="InterPro" id="IPR002201">
    <property type="entry name" value="Glyco_trans_9"/>
</dbReference>
<keyword evidence="2" id="KW-0808">Transferase</keyword>
<sequence>MTGPRILAVRLDSDGDVLMTGPAIAALRYGPDGVRAERVDLLAAPPGAAAARLLPGVDDVLVADVPWSGYHPPAPDAAALLELVELVRRGSYDEVVVFTSYHQSSMPMALIARLAGVPRVVAASDDYPGSMLDVRHRRPGNPDGTGGEHEVVASLGLVLASGRAVPEDPRTALRADLPALPPDLLAELGDDLTAGRVVVVHPGASVPARAPDPRVAAAAVAALAAAGWRVVVTGGPGEVELAARVRGGDERVVDASGRTSFGQLATLLTAAAVVVVGNTGPAHLAAAVGTPVASWFSAVMPVERWVPFGVPVVVLGDLFAPCRLTRAQVCPTPGHPCLEVSPDRTVEAVAALAAGEVPVPPPATPLVGADLRPGAEQAL</sequence>
<gene>
    <name evidence="3" type="ORF">ACFFVI_00575</name>
</gene>